<dbReference type="AlphaFoldDB" id="A0A224YFW7"/>
<proteinExistence type="predicted"/>
<reference evidence="1" key="1">
    <citation type="journal article" date="2017" name="Parasit. Vectors">
        <title>Sialotranscriptomics of Rhipicephalus zambeziensis reveals intricate expression profiles of secretory proteins and suggests tight temporal transcriptional regulation during blood-feeding.</title>
        <authorList>
            <person name="de Castro M.H."/>
            <person name="de Klerk D."/>
            <person name="Pienaar R."/>
            <person name="Rees D.J.G."/>
            <person name="Mans B.J."/>
        </authorList>
    </citation>
    <scope>NUCLEOTIDE SEQUENCE</scope>
    <source>
        <tissue evidence="1">Salivary glands</tissue>
    </source>
</reference>
<accession>A0A224YFW7</accession>
<sequence length="108" mass="12460">MERHLDRSLQRGQLPRNLIYGFRQYIHRQSASKMLTIFVDDRMPIFLVFGGLFLSHADTLPSKKERNSLIRQTIITPSSVVDTQANSDICHGRHLAYELISAFISLIF</sequence>
<name>A0A224YFW7_9ACAR</name>
<organism evidence="1">
    <name type="scientific">Rhipicephalus zambeziensis</name>
    <dbReference type="NCBI Taxonomy" id="60191"/>
    <lineage>
        <taxon>Eukaryota</taxon>
        <taxon>Metazoa</taxon>
        <taxon>Ecdysozoa</taxon>
        <taxon>Arthropoda</taxon>
        <taxon>Chelicerata</taxon>
        <taxon>Arachnida</taxon>
        <taxon>Acari</taxon>
        <taxon>Parasitiformes</taxon>
        <taxon>Ixodida</taxon>
        <taxon>Ixodoidea</taxon>
        <taxon>Ixodidae</taxon>
        <taxon>Rhipicephalinae</taxon>
        <taxon>Rhipicephalus</taxon>
        <taxon>Rhipicephalus</taxon>
    </lineage>
</organism>
<evidence type="ECO:0000313" key="1">
    <source>
        <dbReference type="EMBL" id="MAA13103.1"/>
    </source>
</evidence>
<protein>
    <submittedName>
        <fullName evidence="1">Uncharacterized protein</fullName>
    </submittedName>
</protein>
<dbReference type="EMBL" id="GFPF01001957">
    <property type="protein sequence ID" value="MAA13103.1"/>
    <property type="molecule type" value="Transcribed_RNA"/>
</dbReference>